<evidence type="ECO:0000256" key="4">
    <source>
        <dbReference type="ARBA" id="ARBA00022840"/>
    </source>
</evidence>
<dbReference type="Pfam" id="PF03109">
    <property type="entry name" value="ABC1"/>
    <property type="match status" value="1"/>
</dbReference>
<evidence type="ECO:0000259" key="5">
    <source>
        <dbReference type="Pfam" id="PF03109"/>
    </source>
</evidence>
<keyword evidence="6" id="KW-0418">Kinase</keyword>
<dbReference type="RefSeq" id="WP_182807535.1">
    <property type="nucleotide sequence ID" value="NZ_JACJFM010000003.1"/>
</dbReference>
<dbReference type="AlphaFoldDB" id="A0A839IKN2"/>
<dbReference type="PANTHER" id="PTHR43851">
    <property type="match status" value="1"/>
</dbReference>
<sequence>MSRETGKSAPVPSSRLSRMMHLGGLASRIAGNVAVETGRHLLKGQKPELNDLLLNTTNLSHVADKLASMRGAAMKMGQLISMDAGTVLPRELAEILDRLRSDAVTMPPSQLIASLNRNWGEGWDQRFKRFSFQPMAAASIGQVHKAVDKKGHELAIKVQYPGVRQSIDSDLDNVYGLLKFSGILPKELDLEPVLQEARYQLHQEANYQQEGQNLQDYQQYLNSLSQFEHCVVPGFYPELSTEEILCMDFIHGQPLELAVMNDRALANRVMTQLFELFFAELLTFHCVQTDPNLANYQLEEGTQKLVLLDLGALCRYPPEFVATYKAAIVAAQNEDKDKLLSALEQLGFFEQAQTEQNLEIILSILMMAAEPLRHDGPYDFARSDLAQRIRDKGMGISRDPSAWHTPPPEVIFLHRKMGGLYLMATKLRACVDIRAVFEPYCADVELNSEKNLLPSIFYPL</sequence>
<comment type="similarity">
    <text evidence="1">Belongs to the protein kinase superfamily. ADCK protein kinase family.</text>
</comment>
<dbReference type="InterPro" id="IPR051409">
    <property type="entry name" value="Atypical_kinase_ADCK"/>
</dbReference>
<dbReference type="GO" id="GO:0005524">
    <property type="term" value="F:ATP binding"/>
    <property type="evidence" value="ECO:0007669"/>
    <property type="project" value="UniProtKB-KW"/>
</dbReference>
<name>A0A839IKN2_9GAMM</name>
<comment type="caution">
    <text evidence="6">The sequence shown here is derived from an EMBL/GenBank/DDBJ whole genome shotgun (WGS) entry which is preliminary data.</text>
</comment>
<organism evidence="6 7">
    <name type="scientific">Oceanospirillum sediminis</name>
    <dbReference type="NCBI Taxonomy" id="2760088"/>
    <lineage>
        <taxon>Bacteria</taxon>
        <taxon>Pseudomonadati</taxon>
        <taxon>Pseudomonadota</taxon>
        <taxon>Gammaproteobacteria</taxon>
        <taxon>Oceanospirillales</taxon>
        <taxon>Oceanospirillaceae</taxon>
        <taxon>Oceanospirillum</taxon>
    </lineage>
</organism>
<protein>
    <submittedName>
        <fullName evidence="6">AarF/ABC1/UbiB kinase family protein</fullName>
    </submittedName>
</protein>
<dbReference type="Proteomes" id="UP000565262">
    <property type="component" value="Unassembled WGS sequence"/>
</dbReference>
<evidence type="ECO:0000313" key="6">
    <source>
        <dbReference type="EMBL" id="MBB1485755.1"/>
    </source>
</evidence>
<evidence type="ECO:0000313" key="7">
    <source>
        <dbReference type="Proteomes" id="UP000565262"/>
    </source>
</evidence>
<dbReference type="PANTHER" id="PTHR43851:SF3">
    <property type="entry name" value="COENZYME Q8"/>
    <property type="match status" value="1"/>
</dbReference>
<dbReference type="InterPro" id="IPR004147">
    <property type="entry name" value="ABC1_dom"/>
</dbReference>
<dbReference type="GO" id="GO:0006744">
    <property type="term" value="P:ubiquinone biosynthetic process"/>
    <property type="evidence" value="ECO:0007669"/>
    <property type="project" value="TreeGrafter"/>
</dbReference>
<keyword evidence="4" id="KW-0067">ATP-binding</keyword>
<keyword evidence="2" id="KW-0808">Transferase</keyword>
<dbReference type="GO" id="GO:0016301">
    <property type="term" value="F:kinase activity"/>
    <property type="evidence" value="ECO:0007669"/>
    <property type="project" value="UniProtKB-KW"/>
</dbReference>
<dbReference type="InterPro" id="IPR034646">
    <property type="entry name" value="ADCK3_dom"/>
</dbReference>
<evidence type="ECO:0000256" key="1">
    <source>
        <dbReference type="ARBA" id="ARBA00009670"/>
    </source>
</evidence>
<evidence type="ECO:0000256" key="2">
    <source>
        <dbReference type="ARBA" id="ARBA00022679"/>
    </source>
</evidence>
<reference evidence="6 7" key="1">
    <citation type="submission" date="2020-08" db="EMBL/GenBank/DDBJ databases">
        <title>Oceanospirillum sp. nov. isolated from marine sediment.</title>
        <authorList>
            <person name="Ji X."/>
        </authorList>
    </citation>
    <scope>NUCLEOTIDE SEQUENCE [LARGE SCALE GENOMIC DNA]</scope>
    <source>
        <strain evidence="6 7">D5</strain>
    </source>
</reference>
<gene>
    <name evidence="6" type="ORF">H4O21_03910</name>
</gene>
<keyword evidence="7" id="KW-1185">Reference proteome</keyword>
<keyword evidence="3" id="KW-0547">Nucleotide-binding</keyword>
<dbReference type="SUPFAM" id="SSF56112">
    <property type="entry name" value="Protein kinase-like (PK-like)"/>
    <property type="match status" value="1"/>
</dbReference>
<evidence type="ECO:0000256" key="3">
    <source>
        <dbReference type="ARBA" id="ARBA00022741"/>
    </source>
</evidence>
<dbReference type="InterPro" id="IPR011009">
    <property type="entry name" value="Kinase-like_dom_sf"/>
</dbReference>
<proteinExistence type="inferred from homology"/>
<dbReference type="EMBL" id="JACJFM010000003">
    <property type="protein sequence ID" value="MBB1485755.1"/>
    <property type="molecule type" value="Genomic_DNA"/>
</dbReference>
<accession>A0A839IKN2</accession>
<dbReference type="CDD" id="cd13970">
    <property type="entry name" value="ABC1_ADCK3"/>
    <property type="match status" value="1"/>
</dbReference>
<feature type="domain" description="ABC1 atypical kinase-like" evidence="5">
    <location>
        <begin position="99"/>
        <end position="340"/>
    </location>
</feature>